<sequence length="441" mass="45593">MTPGSPMTPDATLGHALALARSPRTPARATPPPRRPYPWTGTPLALPATAPDPDGPVDLDHLLRHSLRARPGTGGRLRPAASAGALHPVRAHLLIGPGCTLPPGRYAYDAEVHRVFRRGPAPRGAAPGVIAVLTVTAAHTAAHYGHRAWPLLLLDTGHAAAALALAPQGPGVRVSLDIDAATLAAAAGLPPADRWQRIRPGTETEHPLAAVQVTPRRTQRTAPALDRWAALPLPHRTRTPTRPPARPCGTGRLLELLGAATGTEPAWHPVRRPATVTGRALLERRSADPATLGHPPDGETVARLLHTAATAWPGGPAWCAAVATPAPALLAPGHHTATPYRLARGDARPSLAHWAAGQLWLADTGAALLAHGCPSDAPASQIRHDHLAAGFAAGTAHAHAAAEGINARPVGSWQQADLGAALGDTPGHDWVLHGLALGAAR</sequence>
<name>A0AA37C3U8_9ACTN</name>
<dbReference type="SUPFAM" id="SSF55469">
    <property type="entry name" value="FMN-dependent nitroreductase-like"/>
    <property type="match status" value="1"/>
</dbReference>
<dbReference type="Gene3D" id="3.40.109.10">
    <property type="entry name" value="NADH Oxidase"/>
    <property type="match status" value="2"/>
</dbReference>
<dbReference type="Proteomes" id="UP001051844">
    <property type="component" value="Unassembled WGS sequence"/>
</dbReference>
<gene>
    <name evidence="2" type="ORF">ScoT_61390</name>
</gene>
<evidence type="ECO:0000313" key="3">
    <source>
        <dbReference type="Proteomes" id="UP001051844"/>
    </source>
</evidence>
<evidence type="ECO:0008006" key="4">
    <source>
        <dbReference type="Google" id="ProtNLM"/>
    </source>
</evidence>
<comment type="caution">
    <text evidence="2">The sequence shown here is derived from an EMBL/GenBank/DDBJ whole genome shotgun (WGS) entry which is preliminary data.</text>
</comment>
<dbReference type="InterPro" id="IPR000415">
    <property type="entry name" value="Nitroreductase-like"/>
</dbReference>
<feature type="compositionally biased region" description="Low complexity" evidence="1">
    <location>
        <begin position="40"/>
        <end position="51"/>
    </location>
</feature>
<dbReference type="GO" id="GO:0016491">
    <property type="term" value="F:oxidoreductase activity"/>
    <property type="evidence" value="ECO:0007669"/>
    <property type="project" value="InterPro"/>
</dbReference>
<feature type="compositionally biased region" description="Low complexity" evidence="1">
    <location>
        <begin position="16"/>
        <end position="28"/>
    </location>
</feature>
<evidence type="ECO:0000256" key="1">
    <source>
        <dbReference type="SAM" id="MobiDB-lite"/>
    </source>
</evidence>
<dbReference type="EMBL" id="BNDZ01000005">
    <property type="protein sequence ID" value="GHI49965.1"/>
    <property type="molecule type" value="Genomic_DNA"/>
</dbReference>
<proteinExistence type="predicted"/>
<reference evidence="2" key="1">
    <citation type="submission" date="2022-09" db="EMBL/GenBank/DDBJ databases">
        <title>Whole genome shotgun sequence of Streptomyces albidoflavus NBRC 12854.</title>
        <authorList>
            <person name="Komaki H."/>
            <person name="Tamura T."/>
        </authorList>
    </citation>
    <scope>NUCLEOTIDE SEQUENCE</scope>
    <source>
        <strain evidence="2">NBRC 12854</strain>
    </source>
</reference>
<accession>A0AA37C3U8</accession>
<dbReference type="AlphaFoldDB" id="A0AA37C3U8"/>
<feature type="region of interest" description="Disordered" evidence="1">
    <location>
        <begin position="1"/>
        <end position="51"/>
    </location>
</feature>
<evidence type="ECO:0000313" key="2">
    <source>
        <dbReference type="EMBL" id="GHI49965.1"/>
    </source>
</evidence>
<organism evidence="2 3">
    <name type="scientific">Streptomyces albidoflavus</name>
    <dbReference type="NCBI Taxonomy" id="1886"/>
    <lineage>
        <taxon>Bacteria</taxon>
        <taxon>Bacillati</taxon>
        <taxon>Actinomycetota</taxon>
        <taxon>Actinomycetes</taxon>
        <taxon>Kitasatosporales</taxon>
        <taxon>Streptomycetaceae</taxon>
        <taxon>Streptomyces</taxon>
        <taxon>Streptomyces albidoflavus group</taxon>
    </lineage>
</organism>
<protein>
    <recommendedName>
        <fullName evidence="4">Nitroreductase</fullName>
    </recommendedName>
</protein>